<evidence type="ECO:0000313" key="2">
    <source>
        <dbReference type="EMBL" id="PNG91559.1"/>
    </source>
</evidence>
<feature type="compositionally biased region" description="Low complexity" evidence="1">
    <location>
        <begin position="19"/>
        <end position="30"/>
    </location>
</feature>
<protein>
    <submittedName>
        <fullName evidence="2">Uncharacterized protein</fullName>
    </submittedName>
</protein>
<sequence>MSSAPARPTADAPAGITPTAGDAASSAAGTASGGTGMRRRRPLVSGPSSPVVSGPLSFSSRGLRPLR</sequence>
<reference evidence="2 3" key="1">
    <citation type="submission" date="2015-09" db="EMBL/GenBank/DDBJ databases">
        <title>Genome sequence, genome mining and natural product profiling of a biocontrol bacterium Streptomyces malaysiensis F913.</title>
        <authorList>
            <person name="Xu Y."/>
            <person name="Wei J."/>
            <person name="Xie J."/>
            <person name="Li T."/>
            <person name="Zhou Z."/>
        </authorList>
    </citation>
    <scope>NUCLEOTIDE SEQUENCE [LARGE SCALE GENOMIC DNA]</scope>
    <source>
        <strain evidence="2 3">F913</strain>
    </source>
</reference>
<name>A0A2J7YUJ2_STRMQ</name>
<evidence type="ECO:0000256" key="1">
    <source>
        <dbReference type="SAM" id="MobiDB-lite"/>
    </source>
</evidence>
<feature type="region of interest" description="Disordered" evidence="1">
    <location>
        <begin position="1"/>
        <end position="67"/>
    </location>
</feature>
<accession>A0A2J7YUJ2</accession>
<organism evidence="2 3">
    <name type="scientific">Streptomyces malaysiensis</name>
    <dbReference type="NCBI Taxonomy" id="92644"/>
    <lineage>
        <taxon>Bacteria</taxon>
        <taxon>Bacillati</taxon>
        <taxon>Actinomycetota</taxon>
        <taxon>Actinomycetes</taxon>
        <taxon>Kitasatosporales</taxon>
        <taxon>Streptomycetaceae</taxon>
        <taxon>Streptomyces</taxon>
        <taxon>Streptomyces violaceusniger group</taxon>
    </lineage>
</organism>
<dbReference type="AlphaFoldDB" id="A0A2J7YUJ2"/>
<keyword evidence="3" id="KW-1185">Reference proteome</keyword>
<evidence type="ECO:0000313" key="3">
    <source>
        <dbReference type="Proteomes" id="UP000236520"/>
    </source>
</evidence>
<feature type="compositionally biased region" description="Low complexity" evidence="1">
    <location>
        <begin position="43"/>
        <end position="60"/>
    </location>
</feature>
<proteinExistence type="predicted"/>
<comment type="caution">
    <text evidence="2">The sequence shown here is derived from an EMBL/GenBank/DDBJ whole genome shotgun (WGS) entry which is preliminary data.</text>
</comment>
<dbReference type="Proteomes" id="UP000236520">
    <property type="component" value="Unassembled WGS sequence"/>
</dbReference>
<gene>
    <name evidence="2" type="ORF">SMF913_27024</name>
</gene>
<dbReference type="EMBL" id="LJIW01000002">
    <property type="protein sequence ID" value="PNG91559.1"/>
    <property type="molecule type" value="Genomic_DNA"/>
</dbReference>